<reference evidence="1" key="1">
    <citation type="submission" date="2020-05" db="EMBL/GenBank/DDBJ databases">
        <authorList>
            <person name="Chiriac C."/>
            <person name="Salcher M."/>
            <person name="Ghai R."/>
            <person name="Kavagutti S V."/>
        </authorList>
    </citation>
    <scope>NUCLEOTIDE SEQUENCE</scope>
</reference>
<accession>A0A6J7QGH9</accession>
<name>A0A6J7QGH9_9ZZZZ</name>
<gene>
    <name evidence="1" type="ORF">UFOPK4125_00194</name>
</gene>
<evidence type="ECO:0000313" key="1">
    <source>
        <dbReference type="EMBL" id="CAB5016231.1"/>
    </source>
</evidence>
<organism evidence="1">
    <name type="scientific">freshwater metagenome</name>
    <dbReference type="NCBI Taxonomy" id="449393"/>
    <lineage>
        <taxon>unclassified sequences</taxon>
        <taxon>metagenomes</taxon>
        <taxon>ecological metagenomes</taxon>
    </lineage>
</organism>
<dbReference type="AlphaFoldDB" id="A0A6J7QGH9"/>
<proteinExistence type="predicted"/>
<protein>
    <submittedName>
        <fullName evidence="1">Unannotated protein</fullName>
    </submittedName>
</protein>
<dbReference type="EMBL" id="CAFBPR010000018">
    <property type="protein sequence ID" value="CAB5016231.1"/>
    <property type="molecule type" value="Genomic_DNA"/>
</dbReference>
<sequence>MLFKLPTKPGIETNLTCLLGAAIADTKSAPKDLRPFFRSSNKKELTRPDFVLTAMAISSSPGANVSTEIFLVEF</sequence>